<dbReference type="PIRSF" id="PIRSF003107">
    <property type="entry name" value="PhoU"/>
    <property type="match status" value="1"/>
</dbReference>
<comment type="similarity">
    <text evidence="2 8">Belongs to the PhoU family.</text>
</comment>
<reference evidence="10" key="1">
    <citation type="submission" date="2015-04" db="EMBL/GenBank/DDBJ databases">
        <authorList>
            <person name="Syromyatnikov M.Y."/>
            <person name="Popov V.N."/>
        </authorList>
    </citation>
    <scope>NUCLEOTIDE SEQUENCE</scope>
    <source>
        <strain evidence="10">MO-1</strain>
    </source>
</reference>
<dbReference type="NCBIfam" id="TIGR02135">
    <property type="entry name" value="phoU_full"/>
    <property type="match status" value="1"/>
</dbReference>
<dbReference type="Pfam" id="PF01895">
    <property type="entry name" value="PhoU"/>
    <property type="match status" value="2"/>
</dbReference>
<evidence type="ECO:0000313" key="10">
    <source>
        <dbReference type="EMBL" id="CRH05063.1"/>
    </source>
</evidence>
<comment type="subunit">
    <text evidence="3 8">Homodimer.</text>
</comment>
<evidence type="ECO:0000256" key="7">
    <source>
        <dbReference type="ARBA" id="ARBA00056181"/>
    </source>
</evidence>
<feature type="domain" description="PhoU" evidence="9">
    <location>
        <begin position="24"/>
        <end position="110"/>
    </location>
</feature>
<accession>A0A1S7LF88</accession>
<keyword evidence="6 8" id="KW-0592">Phosphate transport</keyword>
<keyword evidence="5 8" id="KW-0963">Cytoplasm</keyword>
<evidence type="ECO:0000256" key="3">
    <source>
        <dbReference type="ARBA" id="ARBA00011738"/>
    </source>
</evidence>
<protein>
    <recommendedName>
        <fullName evidence="8">Phosphate-specific transport system accessory protein PhoU</fullName>
    </recommendedName>
</protein>
<evidence type="ECO:0000256" key="5">
    <source>
        <dbReference type="ARBA" id="ARBA00022490"/>
    </source>
</evidence>
<evidence type="ECO:0000256" key="8">
    <source>
        <dbReference type="PIRNR" id="PIRNR003107"/>
    </source>
</evidence>
<evidence type="ECO:0000259" key="9">
    <source>
        <dbReference type="Pfam" id="PF01895"/>
    </source>
</evidence>
<name>A0A1S7LF88_MAGMO</name>
<dbReference type="FunFam" id="1.20.58.220:FF:000004">
    <property type="entry name" value="Phosphate-specific transport system accessory protein PhoU"/>
    <property type="match status" value="1"/>
</dbReference>
<dbReference type="InterPro" id="IPR028366">
    <property type="entry name" value="PhoU"/>
</dbReference>
<feature type="domain" description="PhoU" evidence="9">
    <location>
        <begin position="127"/>
        <end position="211"/>
    </location>
</feature>
<dbReference type="PANTHER" id="PTHR42930">
    <property type="entry name" value="PHOSPHATE-SPECIFIC TRANSPORT SYSTEM ACCESSORY PROTEIN PHOU"/>
    <property type="match status" value="1"/>
</dbReference>
<sequence length="239" mass="26932">MSTGERHTVQAFDAELKEITSEVVTMSELVLKQLSMAMESVASLSEDEALQVIEQDQQVDNLEWEIENQVTRILALREPKADDLRRVIAVMKMSNDLERMGDLAANISKRTLALVQNPPGSGISALKLMVNQVQSMSRDVMQAFIDADDEATIQVWNRDREVDELFNSVFREYLTYMMENPRNISPYTHLLFIAKNVERIGDHVTNIAENVHFVIKGTPLQGKRPKADLTCSTVVSPPA</sequence>
<dbReference type="AlphaFoldDB" id="A0A1S7LF88"/>
<evidence type="ECO:0000256" key="4">
    <source>
        <dbReference type="ARBA" id="ARBA00022448"/>
    </source>
</evidence>
<dbReference type="GO" id="GO:0005737">
    <property type="term" value="C:cytoplasm"/>
    <property type="evidence" value="ECO:0007669"/>
    <property type="project" value="UniProtKB-SubCell"/>
</dbReference>
<gene>
    <name evidence="10" type="primary">phoU</name>
    <name evidence="10" type="ORF">MAGMO_0864</name>
</gene>
<dbReference type="InterPro" id="IPR026022">
    <property type="entry name" value="PhoU_dom"/>
</dbReference>
<dbReference type="InterPro" id="IPR038078">
    <property type="entry name" value="PhoU-like_sf"/>
</dbReference>
<evidence type="ECO:0000256" key="2">
    <source>
        <dbReference type="ARBA" id="ARBA00008107"/>
    </source>
</evidence>
<dbReference type="GO" id="GO:0030643">
    <property type="term" value="P:intracellular phosphate ion homeostasis"/>
    <property type="evidence" value="ECO:0007669"/>
    <property type="project" value="InterPro"/>
</dbReference>
<organism evidence="10">
    <name type="scientific">Magnetococcus massalia (strain MO-1)</name>
    <dbReference type="NCBI Taxonomy" id="451514"/>
    <lineage>
        <taxon>Bacteria</taxon>
        <taxon>Pseudomonadati</taxon>
        <taxon>Pseudomonadota</taxon>
        <taxon>Magnetococcia</taxon>
        <taxon>Magnetococcales</taxon>
        <taxon>Magnetococcaceae</taxon>
        <taxon>Magnetococcus</taxon>
    </lineage>
</organism>
<dbReference type="SUPFAM" id="SSF109755">
    <property type="entry name" value="PhoU-like"/>
    <property type="match status" value="1"/>
</dbReference>
<comment type="function">
    <text evidence="7 8">Plays a role in the regulation of phosphate uptake.</text>
</comment>
<dbReference type="EMBL" id="LO017727">
    <property type="protein sequence ID" value="CRH05063.1"/>
    <property type="molecule type" value="Genomic_DNA"/>
</dbReference>
<evidence type="ECO:0000256" key="1">
    <source>
        <dbReference type="ARBA" id="ARBA00004496"/>
    </source>
</evidence>
<dbReference type="GO" id="GO:0006817">
    <property type="term" value="P:phosphate ion transport"/>
    <property type="evidence" value="ECO:0007669"/>
    <property type="project" value="UniProtKB-KW"/>
</dbReference>
<dbReference type="PANTHER" id="PTHR42930:SF3">
    <property type="entry name" value="PHOSPHATE-SPECIFIC TRANSPORT SYSTEM ACCESSORY PROTEIN PHOU"/>
    <property type="match status" value="1"/>
</dbReference>
<comment type="subcellular location">
    <subcellularLocation>
        <location evidence="1 8">Cytoplasm</location>
    </subcellularLocation>
</comment>
<evidence type="ECO:0000256" key="6">
    <source>
        <dbReference type="ARBA" id="ARBA00022592"/>
    </source>
</evidence>
<dbReference type="GO" id="GO:0045936">
    <property type="term" value="P:negative regulation of phosphate metabolic process"/>
    <property type="evidence" value="ECO:0007669"/>
    <property type="project" value="InterPro"/>
</dbReference>
<keyword evidence="4 8" id="KW-0813">Transport</keyword>
<dbReference type="Gene3D" id="1.20.58.220">
    <property type="entry name" value="Phosphate transport system protein phou homolog 2, domain 2"/>
    <property type="match status" value="1"/>
</dbReference>
<proteinExistence type="inferred from homology"/>